<dbReference type="PANTHER" id="PTHR11777">
    <property type="entry name" value="ALANYL-TRNA SYNTHETASE"/>
    <property type="match status" value="1"/>
</dbReference>
<dbReference type="SUPFAM" id="SSF50447">
    <property type="entry name" value="Translation proteins"/>
    <property type="match status" value="1"/>
</dbReference>
<proteinExistence type="inferred from homology"/>
<dbReference type="Pfam" id="PF01411">
    <property type="entry name" value="tRNA-synt_2c"/>
    <property type="match status" value="1"/>
</dbReference>
<comment type="similarity">
    <text evidence="1 11">Belongs to the class-II aminoacyl-tRNA synthetase family.</text>
</comment>
<dbReference type="Pfam" id="PF02272">
    <property type="entry name" value="DHHA1"/>
    <property type="match status" value="1"/>
</dbReference>
<keyword evidence="7 11" id="KW-0648">Protein biosynthesis</keyword>
<evidence type="ECO:0000256" key="6">
    <source>
        <dbReference type="ARBA" id="ARBA00022884"/>
    </source>
</evidence>
<dbReference type="InterPro" id="IPR050058">
    <property type="entry name" value="Ala-tRNA_ligase"/>
</dbReference>
<evidence type="ECO:0000256" key="1">
    <source>
        <dbReference type="ARBA" id="ARBA00008226"/>
    </source>
</evidence>
<dbReference type="CDD" id="cd00673">
    <property type="entry name" value="AlaRS_core"/>
    <property type="match status" value="1"/>
</dbReference>
<evidence type="ECO:0000256" key="3">
    <source>
        <dbReference type="ARBA" id="ARBA00022598"/>
    </source>
</evidence>
<dbReference type="EMBL" id="BOMN01000040">
    <property type="protein sequence ID" value="GIE20272.1"/>
    <property type="molecule type" value="Genomic_DNA"/>
</dbReference>
<feature type="binding site" evidence="11">
    <location>
        <position position="574"/>
    </location>
    <ligand>
        <name>Zn(2+)</name>
        <dbReference type="ChEBI" id="CHEBI:29105"/>
    </ligand>
</feature>
<feature type="binding site" evidence="11">
    <location>
        <position position="672"/>
    </location>
    <ligand>
        <name>Zn(2+)</name>
        <dbReference type="ChEBI" id="CHEBI:29105"/>
    </ligand>
</feature>
<dbReference type="NCBIfam" id="TIGR00344">
    <property type="entry name" value="alaS"/>
    <property type="match status" value="1"/>
</dbReference>
<evidence type="ECO:0000256" key="4">
    <source>
        <dbReference type="ARBA" id="ARBA00022741"/>
    </source>
</evidence>
<dbReference type="InterPro" id="IPR018163">
    <property type="entry name" value="Thr/Ala-tRNA-synth_IIc_edit"/>
</dbReference>
<dbReference type="SUPFAM" id="SSF101353">
    <property type="entry name" value="Putative anticodon-binding domain of alanyl-tRNA synthetase (AlaRS)"/>
    <property type="match status" value="1"/>
</dbReference>
<dbReference type="Pfam" id="PF07973">
    <property type="entry name" value="tRNA_SAD"/>
    <property type="match status" value="1"/>
</dbReference>
<evidence type="ECO:0000256" key="9">
    <source>
        <dbReference type="ARBA" id="ARBA00024779"/>
    </source>
</evidence>
<name>A0ABQ3ZQ23_9ACTN</name>
<keyword evidence="2 11" id="KW-0820">tRNA-binding</keyword>
<dbReference type="GO" id="GO:0016874">
    <property type="term" value="F:ligase activity"/>
    <property type="evidence" value="ECO:0007669"/>
    <property type="project" value="UniProtKB-KW"/>
</dbReference>
<feature type="domain" description="Alanyl-transfer RNA synthetases family profile" evidence="12">
    <location>
        <begin position="1"/>
        <end position="715"/>
    </location>
</feature>
<comment type="catalytic activity">
    <reaction evidence="10 11">
        <text>tRNA(Ala) + L-alanine + ATP = L-alanyl-tRNA(Ala) + AMP + diphosphate</text>
        <dbReference type="Rhea" id="RHEA:12540"/>
        <dbReference type="Rhea" id="RHEA-COMP:9657"/>
        <dbReference type="Rhea" id="RHEA-COMP:9923"/>
        <dbReference type="ChEBI" id="CHEBI:30616"/>
        <dbReference type="ChEBI" id="CHEBI:33019"/>
        <dbReference type="ChEBI" id="CHEBI:57972"/>
        <dbReference type="ChEBI" id="CHEBI:78442"/>
        <dbReference type="ChEBI" id="CHEBI:78497"/>
        <dbReference type="ChEBI" id="CHEBI:456215"/>
        <dbReference type="EC" id="6.1.1.7"/>
    </reaction>
</comment>
<dbReference type="InterPro" id="IPR045864">
    <property type="entry name" value="aa-tRNA-synth_II/BPL/LPL"/>
</dbReference>
<dbReference type="SMART" id="SM00863">
    <property type="entry name" value="tRNA_SAD"/>
    <property type="match status" value="1"/>
</dbReference>
<evidence type="ECO:0000313" key="13">
    <source>
        <dbReference type="EMBL" id="GIE20272.1"/>
    </source>
</evidence>
<keyword evidence="11" id="KW-0479">Metal-binding</keyword>
<dbReference type="InterPro" id="IPR018164">
    <property type="entry name" value="Ala-tRNA-synth_IIc_N"/>
</dbReference>
<dbReference type="InterPro" id="IPR009000">
    <property type="entry name" value="Transl_B-barrel_sf"/>
</dbReference>
<keyword evidence="5 11" id="KW-0067">ATP-binding</keyword>
<feature type="binding site" evidence="11">
    <location>
        <position position="676"/>
    </location>
    <ligand>
        <name>Zn(2+)</name>
        <dbReference type="ChEBI" id="CHEBI:29105"/>
    </ligand>
</feature>
<keyword evidence="11" id="KW-0862">Zinc</keyword>
<evidence type="ECO:0000256" key="8">
    <source>
        <dbReference type="ARBA" id="ARBA00023146"/>
    </source>
</evidence>
<keyword evidence="3 11" id="KW-0436">Ligase</keyword>
<dbReference type="InterPro" id="IPR023033">
    <property type="entry name" value="Ala_tRNA_ligase_euk/bac"/>
</dbReference>
<dbReference type="Gene3D" id="2.40.30.130">
    <property type="match status" value="1"/>
</dbReference>
<evidence type="ECO:0000259" key="12">
    <source>
        <dbReference type="PROSITE" id="PS50860"/>
    </source>
</evidence>
<evidence type="ECO:0000256" key="2">
    <source>
        <dbReference type="ARBA" id="ARBA00022555"/>
    </source>
</evidence>
<dbReference type="RefSeq" id="WP_203837442.1">
    <property type="nucleotide sequence ID" value="NZ_BAAATV010000007.1"/>
</dbReference>
<dbReference type="Gene3D" id="3.30.54.20">
    <property type="match status" value="1"/>
</dbReference>
<dbReference type="InterPro" id="IPR003156">
    <property type="entry name" value="DHHA1_dom"/>
</dbReference>
<evidence type="ECO:0000256" key="5">
    <source>
        <dbReference type="ARBA" id="ARBA00022840"/>
    </source>
</evidence>
<comment type="subcellular location">
    <subcellularLocation>
        <location evidence="11">Cytoplasm</location>
    </subcellularLocation>
</comment>
<comment type="caution">
    <text evidence="13">The sequence shown here is derived from an EMBL/GenBank/DDBJ whole genome shotgun (WGS) entry which is preliminary data.</text>
</comment>
<evidence type="ECO:0000256" key="7">
    <source>
        <dbReference type="ARBA" id="ARBA00022917"/>
    </source>
</evidence>
<protein>
    <recommendedName>
        <fullName evidence="11">Alanine--tRNA ligase</fullName>
        <ecNumber evidence="11">6.1.1.7</ecNumber>
    </recommendedName>
    <alternativeName>
        <fullName evidence="11">Alanyl-tRNA synthetase</fullName>
        <shortName evidence="11">AlaRS</shortName>
    </alternativeName>
</protein>
<dbReference type="InterPro" id="IPR012947">
    <property type="entry name" value="tRNA_SAD"/>
</dbReference>
<dbReference type="Gene3D" id="3.30.980.10">
    <property type="entry name" value="Threonyl-trna Synthetase, Chain A, domain 2"/>
    <property type="match status" value="1"/>
</dbReference>
<evidence type="ECO:0000313" key="14">
    <source>
        <dbReference type="Proteomes" id="UP000603200"/>
    </source>
</evidence>
<organism evidence="13 14">
    <name type="scientific">Winogradskya humida</name>
    <dbReference type="NCBI Taxonomy" id="113566"/>
    <lineage>
        <taxon>Bacteria</taxon>
        <taxon>Bacillati</taxon>
        <taxon>Actinomycetota</taxon>
        <taxon>Actinomycetes</taxon>
        <taxon>Micromonosporales</taxon>
        <taxon>Micromonosporaceae</taxon>
        <taxon>Winogradskya</taxon>
    </lineage>
</organism>
<dbReference type="PRINTS" id="PR00980">
    <property type="entry name" value="TRNASYNTHALA"/>
</dbReference>
<sequence>MRSTEIRRIFFDYFTSRGHTRVPSSPLVPDDPTLLLANAGMNQFKPYFLGEVPPPYPRAVSVQKCARTSDIDNVGRTTRHATFFEMLGNFSFGDYFKAEVITYAWELLTEHYHLDPDRLWITVYQDDDEAADLWRQVGVPAERIQRLGMDDNFWSMGVPGPCGPCSEVCYDRGPAFGPAGGPEANGERYLEIWNLVFMQNTRGPGSGKNDFPIVGELPNKSIDTGLGLDRIAAILQGVDTVCQTDLLAPTLAAVERLAGRPFPGRDGSDESVSFQVVAEHARSTAFLITDGVLPSNEGRGYVLRRLMRRAIRHARSLGIDGPMLADVVTSVIDNLGQDWPELQTRRSLILAVVTREEETFGATLRQGTRLLDAAIARTRATGTNRLAGETAFELHDTYGFPIDLTLEAAHAAGLTVDSDRYAALLDEQRRRAKKSGKGKTADTMRRQDTYRAILAEHGRTDFIGYTHTSTDTDLLALLRDGQAVEAAEQGQQVEIVIGRSPFYAESGGQVGDTGTLTTTDGATIDITDTRNGLDGFQILTGMVTAGEARTGRTAHAVVDPHRRAATARSHSATHVLHATLRRSLGDHARQQGSLVAPGRLRFDFAHFAPIDHTQLDSIGVLVNDYLLEDPEVRVWHATRAEAEAAGATAFFGDKYGDHVRIVDIGDASRELCGGTHVGHGTQAGPVRILGESSIGAGLRRIEALTGSDALRHADHERRLLEEVTQLVGARPDDVIDVLTKRLAALADAEKALAGHRQSELTAIGSHLAEQRRTIDGGTIVTAVVNDVTAPELRTLATAVLRHLPANTAAGVILAATTDGKAQLTAAINDQTHARGAQARDLLIEAAKTIGGGAGGTGPLASAGGRNAELLQRALGQAEAALITATRE</sequence>
<keyword evidence="6 11" id="KW-0694">RNA-binding</keyword>
<keyword evidence="11" id="KW-0963">Cytoplasm</keyword>
<comment type="function">
    <text evidence="9 11">Catalyzes the attachment of alanine to tRNA(Ala) in a two-step reaction: alanine is first activated by ATP to form Ala-AMP and then transferred to the acceptor end of tRNA(Ala). Also edits incorrectly charged Ser-tRNA(Ala) and Gly-tRNA(Ala) via its editing domain.</text>
</comment>
<dbReference type="Gene3D" id="3.10.310.40">
    <property type="match status" value="1"/>
</dbReference>
<dbReference type="Gene3D" id="3.30.930.10">
    <property type="entry name" value="Bira Bifunctional Protein, Domain 2"/>
    <property type="match status" value="1"/>
</dbReference>
<reference evidence="13 14" key="1">
    <citation type="submission" date="2021-01" db="EMBL/GenBank/DDBJ databases">
        <title>Whole genome shotgun sequence of Actinoplanes humidus NBRC 14915.</title>
        <authorList>
            <person name="Komaki H."/>
            <person name="Tamura T."/>
        </authorList>
    </citation>
    <scope>NUCLEOTIDE SEQUENCE [LARGE SCALE GENOMIC DNA]</scope>
    <source>
        <strain evidence="13 14">NBRC 14915</strain>
    </source>
</reference>
<gene>
    <name evidence="13" type="primary">alaS_1</name>
    <name evidence="11" type="synonym">alaS</name>
    <name evidence="13" type="ORF">Ahu01nite_033740</name>
</gene>
<keyword evidence="4 11" id="KW-0547">Nucleotide-binding</keyword>
<dbReference type="InterPro" id="IPR002318">
    <property type="entry name" value="Ala-tRNA-lgiase_IIc"/>
</dbReference>
<feature type="binding site" evidence="11">
    <location>
        <position position="570"/>
    </location>
    <ligand>
        <name>Zn(2+)</name>
        <dbReference type="ChEBI" id="CHEBI:29105"/>
    </ligand>
</feature>
<evidence type="ECO:0000256" key="10">
    <source>
        <dbReference type="ARBA" id="ARBA00048300"/>
    </source>
</evidence>
<dbReference type="HAMAP" id="MF_00036_B">
    <property type="entry name" value="Ala_tRNA_synth_B"/>
    <property type="match status" value="1"/>
</dbReference>
<keyword evidence="14" id="KW-1185">Reference proteome</keyword>
<dbReference type="Proteomes" id="UP000603200">
    <property type="component" value="Unassembled WGS sequence"/>
</dbReference>
<dbReference type="PANTHER" id="PTHR11777:SF9">
    <property type="entry name" value="ALANINE--TRNA LIGASE, CYTOPLASMIC"/>
    <property type="match status" value="1"/>
</dbReference>
<dbReference type="InterPro" id="IPR018162">
    <property type="entry name" value="Ala-tRNA-ligase_IIc_anticod-bd"/>
</dbReference>
<comment type="cofactor">
    <cofactor evidence="11">
        <name>Zn(2+)</name>
        <dbReference type="ChEBI" id="CHEBI:29105"/>
    </cofactor>
    <text evidence="11">Binds 1 zinc ion per subunit.</text>
</comment>
<dbReference type="SUPFAM" id="SSF55186">
    <property type="entry name" value="ThrRS/AlaRS common domain"/>
    <property type="match status" value="1"/>
</dbReference>
<accession>A0ABQ3ZQ23</accession>
<evidence type="ECO:0000256" key="11">
    <source>
        <dbReference type="HAMAP-Rule" id="MF_00036"/>
    </source>
</evidence>
<keyword evidence="8 11" id="KW-0030">Aminoacyl-tRNA synthetase</keyword>
<dbReference type="SUPFAM" id="SSF55681">
    <property type="entry name" value="Class II aaRS and biotin synthetases"/>
    <property type="match status" value="1"/>
</dbReference>
<dbReference type="EC" id="6.1.1.7" evidence="11"/>
<dbReference type="PROSITE" id="PS50860">
    <property type="entry name" value="AA_TRNA_LIGASE_II_ALA"/>
    <property type="match status" value="1"/>
</dbReference>
<comment type="domain">
    <text evidence="11">Consists of three domains; the N-terminal catalytic domain, the editing domain and the C-terminal C-Ala domain. The editing domain removes incorrectly charged amino acids, while the C-Ala domain, along with tRNA(Ala), serves as a bridge to cooperatively bring together the editing and aminoacylation centers thus stimulating deacylation of misacylated tRNAs.</text>
</comment>
<dbReference type="InterPro" id="IPR018165">
    <property type="entry name" value="Ala-tRNA-synth_IIc_core"/>
</dbReference>